<evidence type="ECO:0000313" key="1">
    <source>
        <dbReference type="EMBL" id="EUC26660.1"/>
    </source>
</evidence>
<dbReference type="GeneID" id="19143194"/>
<organism evidence="1 2">
    <name type="scientific">Cochliobolus carbonum (strain 26-R-13)</name>
    <name type="common">Maize leaf spot fungus</name>
    <name type="synonym">Bipolaris zeicola</name>
    <dbReference type="NCBI Taxonomy" id="930089"/>
    <lineage>
        <taxon>Eukaryota</taxon>
        <taxon>Fungi</taxon>
        <taxon>Dikarya</taxon>
        <taxon>Ascomycota</taxon>
        <taxon>Pezizomycotina</taxon>
        <taxon>Dothideomycetes</taxon>
        <taxon>Pleosporomycetidae</taxon>
        <taxon>Pleosporales</taxon>
        <taxon>Pleosporineae</taxon>
        <taxon>Pleosporaceae</taxon>
        <taxon>Bipolaris</taxon>
    </lineage>
</organism>
<name>W6XN22_COCC2</name>
<dbReference type="EMBL" id="KI965238">
    <property type="protein sequence ID" value="EUC26660.1"/>
    <property type="molecule type" value="Genomic_DNA"/>
</dbReference>
<proteinExistence type="predicted"/>
<dbReference type="AlphaFoldDB" id="W6XN22"/>
<accession>W6XN22</accession>
<protein>
    <submittedName>
        <fullName evidence="1">Uncharacterized protein</fullName>
    </submittedName>
</protein>
<sequence>MVFQDCTCKRVPVKVGQKPPGKPNGIGCSGGLNLGQTHTISVYSTIVFAKGTTSRQVDGCYVQNSSTGAELSANYPCPLSNNGHVLEFEKGATYQACVEGDNDSPDTLSFQWIVTSSIGHSKRDEFMQAISYDKSIVRGNFKGSVIVVDKDGAELQRFDL</sequence>
<dbReference type="Proteomes" id="UP000053841">
    <property type="component" value="Unassembled WGS sequence"/>
</dbReference>
<dbReference type="OrthoDB" id="3852378at2759"/>
<evidence type="ECO:0000313" key="2">
    <source>
        <dbReference type="Proteomes" id="UP000053841"/>
    </source>
</evidence>
<reference evidence="1 2" key="1">
    <citation type="journal article" date="2013" name="PLoS Genet.">
        <title>Comparative genome structure, secondary metabolite, and effector coding capacity across Cochliobolus pathogens.</title>
        <authorList>
            <person name="Condon B.J."/>
            <person name="Leng Y."/>
            <person name="Wu D."/>
            <person name="Bushley K.E."/>
            <person name="Ohm R.A."/>
            <person name="Otillar R."/>
            <person name="Martin J."/>
            <person name="Schackwitz W."/>
            <person name="Grimwood J."/>
            <person name="MohdZainudin N."/>
            <person name="Xue C."/>
            <person name="Wang R."/>
            <person name="Manning V.A."/>
            <person name="Dhillon B."/>
            <person name="Tu Z.J."/>
            <person name="Steffenson B.J."/>
            <person name="Salamov A."/>
            <person name="Sun H."/>
            <person name="Lowry S."/>
            <person name="LaButti K."/>
            <person name="Han J."/>
            <person name="Copeland A."/>
            <person name="Lindquist E."/>
            <person name="Barry K."/>
            <person name="Schmutz J."/>
            <person name="Baker S.E."/>
            <person name="Ciuffetti L.M."/>
            <person name="Grigoriev I.V."/>
            <person name="Zhong S."/>
            <person name="Turgeon B.G."/>
        </authorList>
    </citation>
    <scope>NUCLEOTIDE SEQUENCE [LARGE SCALE GENOMIC DNA]</scope>
    <source>
        <strain evidence="1 2">26-R-13</strain>
    </source>
</reference>
<dbReference type="RefSeq" id="XP_007719035.1">
    <property type="nucleotide sequence ID" value="XM_007720845.1"/>
</dbReference>
<dbReference type="HOGENOM" id="CLU_1651856_0_0_1"/>
<dbReference type="KEGG" id="bze:COCCADRAFT_10538"/>
<gene>
    <name evidence="1" type="ORF">COCCADRAFT_10538</name>
</gene>
<keyword evidence="2" id="KW-1185">Reference proteome</keyword>